<proteinExistence type="predicted"/>
<evidence type="ECO:0000313" key="2">
    <source>
        <dbReference type="EMBL" id="EGJ48941.1"/>
    </source>
</evidence>
<accession>F3YUI7</accession>
<dbReference type="Proteomes" id="UP000007844">
    <property type="component" value="Chromosome"/>
</dbReference>
<evidence type="ECO:0000259" key="1">
    <source>
        <dbReference type="PROSITE" id="PS51502"/>
    </source>
</evidence>
<dbReference type="Pfam" id="PF07876">
    <property type="entry name" value="Dabb"/>
    <property type="match status" value="1"/>
</dbReference>
<feature type="domain" description="Stress-response A/B barrel" evidence="1">
    <location>
        <begin position="2"/>
        <end position="98"/>
    </location>
</feature>
<dbReference type="STRING" id="690850.Desaf_0588"/>
<keyword evidence="3" id="KW-1185">Reference proteome</keyword>
<dbReference type="InterPro" id="IPR011008">
    <property type="entry name" value="Dimeric_a/b-barrel"/>
</dbReference>
<gene>
    <name evidence="2" type="ORF">Desaf_0588</name>
</gene>
<dbReference type="InterPro" id="IPR013097">
    <property type="entry name" value="Dabb"/>
</dbReference>
<protein>
    <submittedName>
        <fullName evidence="2">Stress responsive alpha-beta barrel domain-containing protein</fullName>
    </submittedName>
</protein>
<sequence>MVKHIVMWMLKDETQYGTKAEVALRMKQMLEDLQGKIPTLRKIEVATEIFAASPACDVALYSEFDSRADLDAYQVHPEHQACVAFIKQIVTERRVLDYEI</sequence>
<dbReference type="SUPFAM" id="SSF54909">
    <property type="entry name" value="Dimeric alpha+beta barrel"/>
    <property type="match status" value="1"/>
</dbReference>
<dbReference type="AlphaFoldDB" id="F3YUI7"/>
<dbReference type="PANTHER" id="PTHR37832:SF1">
    <property type="entry name" value="STRESS-RESPONSE A_B BARREL DOMAIN-CONTAINING PROTEIN"/>
    <property type="match status" value="1"/>
</dbReference>
<dbReference type="Gene3D" id="3.30.70.100">
    <property type="match status" value="1"/>
</dbReference>
<dbReference type="PANTHER" id="PTHR37832">
    <property type="entry name" value="BLL2683 PROTEIN"/>
    <property type="match status" value="1"/>
</dbReference>
<dbReference type="SMART" id="SM00886">
    <property type="entry name" value="Dabb"/>
    <property type="match status" value="1"/>
</dbReference>
<dbReference type="PROSITE" id="PS51502">
    <property type="entry name" value="S_R_A_B_BARREL"/>
    <property type="match status" value="1"/>
</dbReference>
<dbReference type="EMBL" id="CP003221">
    <property type="protein sequence ID" value="EGJ48941.1"/>
    <property type="molecule type" value="Genomic_DNA"/>
</dbReference>
<dbReference type="HOGENOM" id="CLU_080664_3_0_7"/>
<evidence type="ECO:0000313" key="3">
    <source>
        <dbReference type="Proteomes" id="UP000007844"/>
    </source>
</evidence>
<reference evidence="2 3" key="1">
    <citation type="journal article" date="2011" name="J. Bacteriol.">
        <title>Genome sequence of the mercury-methylating and pleomorphic Desulfovibrio africanus Strain Walvis Bay.</title>
        <authorList>
            <person name="Brown S.D."/>
            <person name="Wall J.D."/>
            <person name="Kucken A.M."/>
            <person name="Gilmour C.C."/>
            <person name="Podar M."/>
            <person name="Brandt C.C."/>
            <person name="Teshima H."/>
            <person name="Detter J.C."/>
            <person name="Han C.S."/>
            <person name="Land M.L."/>
            <person name="Lucas S."/>
            <person name="Han J."/>
            <person name="Pennacchio L."/>
            <person name="Nolan M."/>
            <person name="Pitluck S."/>
            <person name="Woyke T."/>
            <person name="Goodwin L."/>
            <person name="Palumbo A.V."/>
            <person name="Elias D.A."/>
        </authorList>
    </citation>
    <scope>NUCLEOTIDE SEQUENCE [LARGE SCALE GENOMIC DNA]</scope>
    <source>
        <strain evidence="2 3">Walvis Bay</strain>
    </source>
</reference>
<organism evidence="2 3">
    <name type="scientific">Desulfocurvibacter africanus subsp. africanus str. Walvis Bay</name>
    <dbReference type="NCBI Taxonomy" id="690850"/>
    <lineage>
        <taxon>Bacteria</taxon>
        <taxon>Pseudomonadati</taxon>
        <taxon>Thermodesulfobacteriota</taxon>
        <taxon>Desulfovibrionia</taxon>
        <taxon>Desulfovibrionales</taxon>
        <taxon>Desulfovibrionaceae</taxon>
        <taxon>Desulfocurvibacter</taxon>
    </lineage>
</organism>
<dbReference type="eggNOG" id="COG4627">
    <property type="taxonomic scope" value="Bacteria"/>
</dbReference>
<dbReference type="RefSeq" id="WP_014258780.1">
    <property type="nucleotide sequence ID" value="NC_016629.1"/>
</dbReference>
<name>F3YUI7_DESAF</name>
<dbReference type="KEGG" id="daf:Desaf_0588"/>